<name>A0A1H1KKW0_9BURK</name>
<accession>A0A1H1KKW0</accession>
<evidence type="ECO:0000313" key="1">
    <source>
        <dbReference type="EMBL" id="SDR62968.1"/>
    </source>
</evidence>
<dbReference type="RefSeq" id="WP_167368874.1">
    <property type="nucleotide sequence ID" value="NZ_FNKX01000005.1"/>
</dbReference>
<keyword evidence="2" id="KW-1185">Reference proteome</keyword>
<evidence type="ECO:0008006" key="3">
    <source>
        <dbReference type="Google" id="ProtNLM"/>
    </source>
</evidence>
<sequence>MIIRIEVSDADLQAMECDSLDEFEEQIRNQLDNGVVTSDGGAGADWMTEYDLEVIKVD</sequence>
<organism evidence="1 2">
    <name type="scientific">Paraburkholderia tuberum</name>
    <dbReference type="NCBI Taxonomy" id="157910"/>
    <lineage>
        <taxon>Bacteria</taxon>
        <taxon>Pseudomonadati</taxon>
        <taxon>Pseudomonadota</taxon>
        <taxon>Betaproteobacteria</taxon>
        <taxon>Burkholderiales</taxon>
        <taxon>Burkholderiaceae</taxon>
        <taxon>Paraburkholderia</taxon>
    </lineage>
</organism>
<dbReference type="AlphaFoldDB" id="A0A1H1KKW0"/>
<evidence type="ECO:0000313" key="2">
    <source>
        <dbReference type="Proteomes" id="UP000199365"/>
    </source>
</evidence>
<proteinExistence type="predicted"/>
<dbReference type="Proteomes" id="UP000199365">
    <property type="component" value="Unassembled WGS sequence"/>
</dbReference>
<protein>
    <recommendedName>
        <fullName evidence="3">DpnD/PcfM-like protein</fullName>
    </recommendedName>
</protein>
<reference evidence="2" key="1">
    <citation type="submission" date="2016-10" db="EMBL/GenBank/DDBJ databases">
        <authorList>
            <person name="Varghese N."/>
            <person name="Submissions S."/>
        </authorList>
    </citation>
    <scope>NUCLEOTIDE SEQUENCE [LARGE SCALE GENOMIC DNA]</scope>
    <source>
        <strain evidence="2">DUS833</strain>
    </source>
</reference>
<dbReference type="EMBL" id="FNKX01000005">
    <property type="protein sequence ID" value="SDR62968.1"/>
    <property type="molecule type" value="Genomic_DNA"/>
</dbReference>
<gene>
    <name evidence="1" type="ORF">SAMN05445850_8542</name>
</gene>